<dbReference type="STRING" id="1423724.FC32_GL001071"/>
<dbReference type="AlphaFoldDB" id="A0A0R1TQS5"/>
<evidence type="ECO:0000313" key="2">
    <source>
        <dbReference type="Proteomes" id="UP000051324"/>
    </source>
</evidence>
<proteinExistence type="predicted"/>
<keyword evidence="2" id="KW-1185">Reference proteome</keyword>
<dbReference type="EMBL" id="AZFT01000053">
    <property type="protein sequence ID" value="KRL83809.1"/>
    <property type="molecule type" value="Genomic_DNA"/>
</dbReference>
<gene>
    <name evidence="1" type="ORF">FC32_GL001071</name>
</gene>
<dbReference type="PATRIC" id="fig|1423724.4.peg.1113"/>
<comment type="caution">
    <text evidence="1">The sequence shown here is derived from an EMBL/GenBank/DDBJ whole genome shotgun (WGS) entry which is preliminary data.</text>
</comment>
<reference evidence="1 2" key="1">
    <citation type="journal article" date="2015" name="Genome Announc.">
        <title>Expanding the biotechnology potential of lactobacilli through comparative genomics of 213 strains and associated genera.</title>
        <authorList>
            <person name="Sun Z."/>
            <person name="Harris H.M."/>
            <person name="McCann A."/>
            <person name="Guo C."/>
            <person name="Argimon S."/>
            <person name="Zhang W."/>
            <person name="Yang X."/>
            <person name="Jeffery I.B."/>
            <person name="Cooney J.C."/>
            <person name="Kagawa T.F."/>
            <person name="Liu W."/>
            <person name="Song Y."/>
            <person name="Salvetti E."/>
            <person name="Wrobel A."/>
            <person name="Rasinkangas P."/>
            <person name="Parkhill J."/>
            <person name="Rea M.C."/>
            <person name="O'Sullivan O."/>
            <person name="Ritari J."/>
            <person name="Douillard F.P."/>
            <person name="Paul Ross R."/>
            <person name="Yang R."/>
            <person name="Briner A.E."/>
            <person name="Felis G.E."/>
            <person name="de Vos W.M."/>
            <person name="Barrangou R."/>
            <person name="Klaenhammer T.R."/>
            <person name="Caufield P.W."/>
            <person name="Cui Y."/>
            <person name="Zhang H."/>
            <person name="O'Toole P.W."/>
        </authorList>
    </citation>
    <scope>NUCLEOTIDE SEQUENCE [LARGE SCALE GENOMIC DNA]</scope>
    <source>
        <strain evidence="1 2">DSM 16634</strain>
    </source>
</reference>
<sequence>MVDKTEFEKKLYQQQEELENEYLRRKKQYEQSQENIARIAYELNNIYAETTGVTRQVLGKLEAENSSFSKLEQINAGLSESSQEVYRRQRKKLDLEWEEYQVAYRKKQDMLAEKFSKYRRDQ</sequence>
<protein>
    <submittedName>
        <fullName evidence="1">Uncharacterized protein</fullName>
    </submittedName>
</protein>
<name>A0A0R1TQS5_9LACO</name>
<evidence type="ECO:0000313" key="1">
    <source>
        <dbReference type="EMBL" id="KRL83809.1"/>
    </source>
</evidence>
<dbReference type="Proteomes" id="UP000051324">
    <property type="component" value="Unassembled WGS sequence"/>
</dbReference>
<accession>A0A0R1TQS5</accession>
<organism evidence="1 2">
    <name type="scientific">Ligilactobacillus apodemi DSM 16634 = JCM 16172</name>
    <dbReference type="NCBI Taxonomy" id="1423724"/>
    <lineage>
        <taxon>Bacteria</taxon>
        <taxon>Bacillati</taxon>
        <taxon>Bacillota</taxon>
        <taxon>Bacilli</taxon>
        <taxon>Lactobacillales</taxon>
        <taxon>Lactobacillaceae</taxon>
        <taxon>Ligilactobacillus</taxon>
    </lineage>
</organism>
<dbReference type="RefSeq" id="WP_025087785.1">
    <property type="nucleotide sequence ID" value="NZ_AZFT01000053.1"/>
</dbReference>